<sequence>MCGVIKVKDSTLRKIKNKMAACASDVALEDVIFYCDKCQMKYEGACPQHGPPSCVDEAQGPPVDASDQHQDALIQSDSINRRAKDIQADSESKLHCDNFLLKE</sequence>
<protein>
    <submittedName>
        <fullName evidence="2">Uncharacterized protein</fullName>
    </submittedName>
</protein>
<dbReference type="AlphaFoldDB" id="A0A8S3ZWA3"/>
<dbReference type="EMBL" id="CAJHNH020004902">
    <property type="protein sequence ID" value="CAG5131885.1"/>
    <property type="molecule type" value="Genomic_DNA"/>
</dbReference>
<reference evidence="2" key="1">
    <citation type="submission" date="2021-04" db="EMBL/GenBank/DDBJ databases">
        <authorList>
            <consortium name="Molecular Ecology Group"/>
        </authorList>
    </citation>
    <scope>NUCLEOTIDE SEQUENCE</scope>
</reference>
<dbReference type="Proteomes" id="UP000678393">
    <property type="component" value="Unassembled WGS sequence"/>
</dbReference>
<keyword evidence="3" id="KW-1185">Reference proteome</keyword>
<evidence type="ECO:0000256" key="1">
    <source>
        <dbReference type="SAM" id="MobiDB-lite"/>
    </source>
</evidence>
<proteinExistence type="predicted"/>
<organism evidence="2 3">
    <name type="scientific">Candidula unifasciata</name>
    <dbReference type="NCBI Taxonomy" id="100452"/>
    <lineage>
        <taxon>Eukaryota</taxon>
        <taxon>Metazoa</taxon>
        <taxon>Spiralia</taxon>
        <taxon>Lophotrochozoa</taxon>
        <taxon>Mollusca</taxon>
        <taxon>Gastropoda</taxon>
        <taxon>Heterobranchia</taxon>
        <taxon>Euthyneura</taxon>
        <taxon>Panpulmonata</taxon>
        <taxon>Eupulmonata</taxon>
        <taxon>Stylommatophora</taxon>
        <taxon>Helicina</taxon>
        <taxon>Helicoidea</taxon>
        <taxon>Geomitridae</taxon>
        <taxon>Candidula</taxon>
    </lineage>
</organism>
<accession>A0A8S3ZWA3</accession>
<evidence type="ECO:0000313" key="3">
    <source>
        <dbReference type="Proteomes" id="UP000678393"/>
    </source>
</evidence>
<feature type="compositionally biased region" description="Basic and acidic residues" evidence="1">
    <location>
        <begin position="79"/>
        <end position="88"/>
    </location>
</feature>
<feature type="non-terminal residue" evidence="2">
    <location>
        <position position="1"/>
    </location>
</feature>
<feature type="region of interest" description="Disordered" evidence="1">
    <location>
        <begin position="49"/>
        <end position="88"/>
    </location>
</feature>
<gene>
    <name evidence="2" type="ORF">CUNI_LOCUS17443</name>
</gene>
<comment type="caution">
    <text evidence="2">The sequence shown here is derived from an EMBL/GenBank/DDBJ whole genome shotgun (WGS) entry which is preliminary data.</text>
</comment>
<name>A0A8S3ZWA3_9EUPU</name>
<evidence type="ECO:0000313" key="2">
    <source>
        <dbReference type="EMBL" id="CAG5131885.1"/>
    </source>
</evidence>